<evidence type="ECO:0000313" key="3">
    <source>
        <dbReference type="EMBL" id="GJU00984.1"/>
    </source>
</evidence>
<dbReference type="InterPro" id="IPR036397">
    <property type="entry name" value="RNaseH_sf"/>
</dbReference>
<feature type="transmembrane region" description="Helical" evidence="1">
    <location>
        <begin position="21"/>
        <end position="45"/>
    </location>
</feature>
<keyword evidence="1" id="KW-0472">Membrane</keyword>
<protein>
    <submittedName>
        <fullName evidence="3">Zinc finger, CCHC-type containing protein</fullName>
    </submittedName>
</protein>
<comment type="caution">
    <text evidence="3">The sequence shown here is derived from an EMBL/GenBank/DDBJ whole genome shotgun (WGS) entry which is preliminary data.</text>
</comment>
<evidence type="ECO:0000313" key="4">
    <source>
        <dbReference type="Proteomes" id="UP001151760"/>
    </source>
</evidence>
<gene>
    <name evidence="3" type="ORF">Tco_1111322</name>
</gene>
<reference evidence="3" key="1">
    <citation type="journal article" date="2022" name="Int. J. Mol. Sci.">
        <title>Draft Genome of Tanacetum Coccineum: Genomic Comparison of Closely Related Tanacetum-Family Plants.</title>
        <authorList>
            <person name="Yamashiro T."/>
            <person name="Shiraishi A."/>
            <person name="Nakayama K."/>
            <person name="Satake H."/>
        </authorList>
    </citation>
    <scope>NUCLEOTIDE SEQUENCE</scope>
</reference>
<dbReference type="Proteomes" id="UP001151760">
    <property type="component" value="Unassembled WGS sequence"/>
</dbReference>
<organism evidence="3 4">
    <name type="scientific">Tanacetum coccineum</name>
    <dbReference type="NCBI Taxonomy" id="301880"/>
    <lineage>
        <taxon>Eukaryota</taxon>
        <taxon>Viridiplantae</taxon>
        <taxon>Streptophyta</taxon>
        <taxon>Embryophyta</taxon>
        <taxon>Tracheophyta</taxon>
        <taxon>Spermatophyta</taxon>
        <taxon>Magnoliopsida</taxon>
        <taxon>eudicotyledons</taxon>
        <taxon>Gunneridae</taxon>
        <taxon>Pentapetalae</taxon>
        <taxon>asterids</taxon>
        <taxon>campanulids</taxon>
        <taxon>Asterales</taxon>
        <taxon>Asteraceae</taxon>
        <taxon>Asteroideae</taxon>
        <taxon>Anthemideae</taxon>
        <taxon>Anthemidinae</taxon>
        <taxon>Tanacetum</taxon>
    </lineage>
</organism>
<proteinExistence type="predicted"/>
<reference evidence="3" key="2">
    <citation type="submission" date="2022-01" db="EMBL/GenBank/DDBJ databases">
        <authorList>
            <person name="Yamashiro T."/>
            <person name="Shiraishi A."/>
            <person name="Satake H."/>
            <person name="Nakayama K."/>
        </authorList>
    </citation>
    <scope>NUCLEOTIDE SEQUENCE</scope>
</reference>
<accession>A0ABQ5IL99</accession>
<sequence length="723" mass="80871">MIQPTPSPCVERAFIQKINQAFHGLAMSFLCFGPVSLLSCLPMSFHYDGSDLSVADSVDILSPKFFLDNKVASSVLICKDSLKVGLVQVLLKRKFQSAKGTGSVRHPLQGLAKGIWFFGLEEARITSKGLLYGWDTLKLEDVLATLNSRELQKMTKAKGEESANSDHVSGSGAHGYDNVDVMMAISVKDVLDWFMDSGGSYHMTYMRDYLFDYEEYDSGNVLLGDDRECHIRGTGKVQARMRDGRFYHEDAAGKIKVIKGSLVGSTPQCMKSGVTKHLGVIGIQQHNELVEETNMTLLAKVRCFLVQSGLSKVFWAEDTTMSSYLVNRSPSSAIGFKTPIDMIGFFGCLTCIKQGMLESSKVVCIFLGYRKGIVGDNLWRLDDITSKVVLYRNMGFNESGEYKTTFIGSGVGTSLVQVLQGVEFEVELQEDHVFEVEPLRNIGQGAGSQKVQTQDLIYYHLARDREQHSPHEQFRYREDITKAAFAVAIVEKIYALESLTFNDIVTYEAISKWKAGLKYDMDARSNVYVLSNVCKKNSDDNDGYYWECKAEIWVTKGLLVKAKGNALGLEIVKDQSSNTLRVSQSRFYNRKLVQSLLEGNSILSFEGSLSRDCDVEKNGKWSYTYAVESHVYQGVCMRHDIASTDVGMLDGFDHRLQTYKIINRSGVFDTYKRFKGDYLTKRTLDGVRCLTMVSSGFASCALTKAVPSSRFRHSLKLLRIGEG</sequence>
<dbReference type="Gene3D" id="3.30.420.10">
    <property type="entry name" value="Ribonuclease H-like superfamily/Ribonuclease H"/>
    <property type="match status" value="1"/>
</dbReference>
<dbReference type="SUPFAM" id="SSF53098">
    <property type="entry name" value="Ribonuclease H-like"/>
    <property type="match status" value="1"/>
</dbReference>
<name>A0ABQ5IL99_9ASTR</name>
<dbReference type="InterPro" id="IPR054722">
    <property type="entry name" value="PolX-like_BBD"/>
</dbReference>
<dbReference type="EMBL" id="BQNB010020919">
    <property type="protein sequence ID" value="GJU00984.1"/>
    <property type="molecule type" value="Genomic_DNA"/>
</dbReference>
<keyword evidence="1" id="KW-1133">Transmembrane helix</keyword>
<keyword evidence="4" id="KW-1185">Reference proteome</keyword>
<dbReference type="Pfam" id="PF22936">
    <property type="entry name" value="Pol_BBD"/>
    <property type="match status" value="1"/>
</dbReference>
<feature type="domain" description="Retrovirus-related Pol polyprotein from transposon TNT 1-94-like beta-barrel" evidence="2">
    <location>
        <begin position="193"/>
        <end position="245"/>
    </location>
</feature>
<evidence type="ECO:0000256" key="1">
    <source>
        <dbReference type="SAM" id="Phobius"/>
    </source>
</evidence>
<dbReference type="InterPro" id="IPR012337">
    <property type="entry name" value="RNaseH-like_sf"/>
</dbReference>
<evidence type="ECO:0000259" key="2">
    <source>
        <dbReference type="Pfam" id="PF22936"/>
    </source>
</evidence>
<keyword evidence="1" id="KW-0812">Transmembrane</keyword>